<dbReference type="CDD" id="cd24076">
    <property type="entry name" value="ASKHA_ATPase_ROK_BsXylR-like"/>
    <property type="match status" value="1"/>
</dbReference>
<dbReference type="PANTHER" id="PTHR18964:SF149">
    <property type="entry name" value="BIFUNCTIONAL UDP-N-ACETYLGLUCOSAMINE 2-EPIMERASE_N-ACETYLMANNOSAMINE KINASE"/>
    <property type="match status" value="1"/>
</dbReference>
<keyword evidence="3" id="KW-0859">Xylose metabolism</keyword>
<protein>
    <submittedName>
        <fullName evidence="4">Glucokinase-like ROK family protein</fullName>
    </submittedName>
</protein>
<dbReference type="InterPro" id="IPR049874">
    <property type="entry name" value="ROK_cs"/>
</dbReference>
<evidence type="ECO:0000256" key="2">
    <source>
        <dbReference type="ARBA" id="ARBA00006479"/>
    </source>
</evidence>
<reference evidence="4 5" key="1">
    <citation type="submission" date="2021-03" db="EMBL/GenBank/DDBJ databases">
        <title>Genomic Encyclopedia of Type Strains, Phase IV (KMG-IV): sequencing the most valuable type-strain genomes for metagenomic binning, comparative biology and taxonomic classification.</title>
        <authorList>
            <person name="Goeker M."/>
        </authorList>
    </citation>
    <scope>NUCLEOTIDE SEQUENCE [LARGE SCALE GENOMIC DNA]</scope>
    <source>
        <strain evidence="4 5">DSM 24738</strain>
    </source>
</reference>
<evidence type="ECO:0000313" key="5">
    <source>
        <dbReference type="Proteomes" id="UP001519343"/>
    </source>
</evidence>
<comment type="similarity">
    <text evidence="2">Belongs to the ROK (NagC/XylR) family.</text>
</comment>
<dbReference type="PROSITE" id="PS01125">
    <property type="entry name" value="ROK"/>
    <property type="match status" value="1"/>
</dbReference>
<comment type="caution">
    <text evidence="4">The sequence shown here is derived from an EMBL/GenBank/DDBJ whole genome shotgun (WGS) entry which is preliminary data.</text>
</comment>
<evidence type="ECO:0000256" key="1">
    <source>
        <dbReference type="ARBA" id="ARBA00002486"/>
    </source>
</evidence>
<dbReference type="RefSeq" id="WP_209809419.1">
    <property type="nucleotide sequence ID" value="NZ_JAGGKT010000002.1"/>
</dbReference>
<dbReference type="Proteomes" id="UP001519343">
    <property type="component" value="Unassembled WGS sequence"/>
</dbReference>
<gene>
    <name evidence="4" type="ORF">J2Z37_001348</name>
</gene>
<accession>A0ABS4GM75</accession>
<comment type="function">
    <text evidence="1">Transcriptional repressor of xylose-utilizing enzymes.</text>
</comment>
<dbReference type="SUPFAM" id="SSF53067">
    <property type="entry name" value="Actin-like ATPase domain"/>
    <property type="match status" value="1"/>
</dbReference>
<proteinExistence type="inferred from homology"/>
<dbReference type="SUPFAM" id="SSF46785">
    <property type="entry name" value="Winged helix' DNA-binding domain"/>
    <property type="match status" value="1"/>
</dbReference>
<dbReference type="InterPro" id="IPR000600">
    <property type="entry name" value="ROK"/>
</dbReference>
<dbReference type="InterPro" id="IPR036388">
    <property type="entry name" value="WH-like_DNA-bd_sf"/>
</dbReference>
<organism evidence="4 5">
    <name type="scientific">Ammoniphilus resinae</name>
    <dbReference type="NCBI Taxonomy" id="861532"/>
    <lineage>
        <taxon>Bacteria</taxon>
        <taxon>Bacillati</taxon>
        <taxon>Bacillota</taxon>
        <taxon>Bacilli</taxon>
        <taxon>Bacillales</taxon>
        <taxon>Paenibacillaceae</taxon>
        <taxon>Aneurinibacillus group</taxon>
        <taxon>Ammoniphilus</taxon>
    </lineage>
</organism>
<dbReference type="PANTHER" id="PTHR18964">
    <property type="entry name" value="ROK (REPRESSOR, ORF, KINASE) FAMILY"/>
    <property type="match status" value="1"/>
</dbReference>
<dbReference type="EMBL" id="JAGGKT010000002">
    <property type="protein sequence ID" value="MBP1931351.1"/>
    <property type="molecule type" value="Genomic_DNA"/>
</dbReference>
<name>A0ABS4GM75_9BACL</name>
<sequence length="396" mass="43161">MQVTGDQHLVKRINKSIVLETIRRRSPLSRTQISEFTGLNKGTVSSLVNELIEENLTFEIGPGKSSGGRKPVMLLFNKDAGFTIGIDLGVNYIIAILTDLQGNIVQQKKIGIQNDNYINITSSLKDLIRTLIQEAPPSHYGVVGIGIGVPGIVDAEGFILLAPNLGWENVDLKMILAEEFNIPFLIDNEANAGALGEKLFGAGKQTSNLIYISVGMGIGAGIIINNELYRGLSGFSGEVGHSIIEVNGRKCRCGNRGCWELYASENALFQLVKSLPSYPFGLKEREIDIDQLVYLANGGNHEIIHSFSQIGEYLGLGVTNIINLFNPELIILGNQFTIAENWITNPLLRTIESRALPFSKKRVTIKFSTLGIKSGALGASSLAINHFFSKMTVSVE</sequence>
<dbReference type="InterPro" id="IPR043129">
    <property type="entry name" value="ATPase_NBD"/>
</dbReference>
<dbReference type="InterPro" id="IPR036390">
    <property type="entry name" value="WH_DNA-bd_sf"/>
</dbReference>
<keyword evidence="3" id="KW-0119">Carbohydrate metabolism</keyword>
<keyword evidence="5" id="KW-1185">Reference proteome</keyword>
<evidence type="ECO:0000313" key="4">
    <source>
        <dbReference type="EMBL" id="MBP1931351.1"/>
    </source>
</evidence>
<dbReference type="Gene3D" id="3.30.420.40">
    <property type="match status" value="2"/>
</dbReference>
<evidence type="ECO:0000256" key="3">
    <source>
        <dbReference type="ARBA" id="ARBA00022629"/>
    </source>
</evidence>
<dbReference type="Pfam" id="PF00480">
    <property type="entry name" value="ROK"/>
    <property type="match status" value="1"/>
</dbReference>
<dbReference type="Gene3D" id="1.10.10.10">
    <property type="entry name" value="Winged helix-like DNA-binding domain superfamily/Winged helix DNA-binding domain"/>
    <property type="match status" value="1"/>
</dbReference>